<proteinExistence type="predicted"/>
<evidence type="ECO:0000313" key="2">
    <source>
        <dbReference type="EnsemblPlants" id="ONIVA07G26380.1"/>
    </source>
</evidence>
<dbReference type="AlphaFoldDB" id="A0A0E0I5T6"/>
<feature type="compositionally biased region" description="Basic residues" evidence="1">
    <location>
        <begin position="38"/>
        <end position="48"/>
    </location>
</feature>
<reference evidence="2" key="1">
    <citation type="submission" date="2015-04" db="UniProtKB">
        <authorList>
            <consortium name="EnsemblPlants"/>
        </authorList>
    </citation>
    <scope>IDENTIFICATION</scope>
    <source>
        <strain evidence="2">SL10</strain>
    </source>
</reference>
<protein>
    <submittedName>
        <fullName evidence="2">Uncharacterized protein</fullName>
    </submittedName>
</protein>
<evidence type="ECO:0000256" key="1">
    <source>
        <dbReference type="SAM" id="MobiDB-lite"/>
    </source>
</evidence>
<dbReference type="HOGENOM" id="CLU_1889114_0_0_1"/>
<sequence length="135" mass="14477">MPDAVAALHCRTSALAAAPCLAKPSPRRPPQSLIPHPQLRRGPNRRFTHATGRTPPHVLPAPRLTHCRRSHSNPPSALNLASMPPHLASCSHAITAAGRQPSIPLHPPETETSTTARASKPPPLKAGSQRRSHHH</sequence>
<dbReference type="Gramene" id="ONIVA07G26380.1">
    <property type="protein sequence ID" value="ONIVA07G26380.1"/>
    <property type="gene ID" value="ONIVA07G26380"/>
</dbReference>
<keyword evidence="3" id="KW-1185">Reference proteome</keyword>
<reference evidence="2" key="2">
    <citation type="submission" date="2018-04" db="EMBL/GenBank/DDBJ databases">
        <title>OnivRS2 (Oryza nivara Reference Sequence Version 2).</title>
        <authorList>
            <person name="Zhang J."/>
            <person name="Kudrna D."/>
            <person name="Lee S."/>
            <person name="Talag J."/>
            <person name="Rajasekar S."/>
            <person name="Welchert J."/>
            <person name="Hsing Y.-I."/>
            <person name="Wing R.A."/>
        </authorList>
    </citation>
    <scope>NUCLEOTIDE SEQUENCE [LARGE SCALE GENOMIC DNA]</scope>
    <source>
        <strain evidence="2">SL10</strain>
    </source>
</reference>
<dbReference type="Proteomes" id="UP000006591">
    <property type="component" value="Chromosome 7"/>
</dbReference>
<feature type="region of interest" description="Disordered" evidence="1">
    <location>
        <begin position="21"/>
        <end position="135"/>
    </location>
</feature>
<accession>A0A0E0I5T6</accession>
<dbReference type="EnsemblPlants" id="ONIVA07G26380.1">
    <property type="protein sequence ID" value="ONIVA07G26380.1"/>
    <property type="gene ID" value="ONIVA07G26380"/>
</dbReference>
<name>A0A0E0I5T6_ORYNI</name>
<organism evidence="2">
    <name type="scientific">Oryza nivara</name>
    <name type="common">Indian wild rice</name>
    <name type="synonym">Oryza sativa f. spontanea</name>
    <dbReference type="NCBI Taxonomy" id="4536"/>
    <lineage>
        <taxon>Eukaryota</taxon>
        <taxon>Viridiplantae</taxon>
        <taxon>Streptophyta</taxon>
        <taxon>Embryophyta</taxon>
        <taxon>Tracheophyta</taxon>
        <taxon>Spermatophyta</taxon>
        <taxon>Magnoliopsida</taxon>
        <taxon>Liliopsida</taxon>
        <taxon>Poales</taxon>
        <taxon>Poaceae</taxon>
        <taxon>BOP clade</taxon>
        <taxon>Oryzoideae</taxon>
        <taxon>Oryzeae</taxon>
        <taxon>Oryzinae</taxon>
        <taxon>Oryza</taxon>
    </lineage>
</organism>
<evidence type="ECO:0000313" key="3">
    <source>
        <dbReference type="Proteomes" id="UP000006591"/>
    </source>
</evidence>